<keyword evidence="2" id="KW-1185">Reference proteome</keyword>
<dbReference type="AlphaFoldDB" id="A0A1M6IGN4"/>
<dbReference type="EMBL" id="FQZQ01000007">
    <property type="protein sequence ID" value="SHJ33603.1"/>
    <property type="molecule type" value="Genomic_DNA"/>
</dbReference>
<dbReference type="Proteomes" id="UP000183982">
    <property type="component" value="Unassembled WGS sequence"/>
</dbReference>
<protein>
    <submittedName>
        <fullName evidence="1">Uncharacterized protein</fullName>
    </submittedName>
</protein>
<reference evidence="2" key="1">
    <citation type="submission" date="2016-11" db="EMBL/GenBank/DDBJ databases">
        <authorList>
            <person name="Varghese N."/>
            <person name="Submissions S."/>
        </authorList>
    </citation>
    <scope>NUCLEOTIDE SEQUENCE [LARGE SCALE GENOMIC DNA]</scope>
    <source>
        <strain evidence="2">DSM 100564</strain>
    </source>
</reference>
<evidence type="ECO:0000313" key="1">
    <source>
        <dbReference type="EMBL" id="SHJ33603.1"/>
    </source>
</evidence>
<name>A0A1M6IGN4_9RHOB</name>
<proteinExistence type="predicted"/>
<sequence length="96" mass="10796">MSCLTAANENGDGEAVARFYAKSSGNYDATLDYILNSHFRLRNETVSANGENRNLVFVTNYDNLRCYLMNSFSNDGSIIQVETHQQNSHTIIAKIR</sequence>
<evidence type="ECO:0000313" key="2">
    <source>
        <dbReference type="Proteomes" id="UP000183982"/>
    </source>
</evidence>
<organism evidence="1 2">
    <name type="scientific">Shimia gijangensis</name>
    <dbReference type="NCBI Taxonomy" id="1470563"/>
    <lineage>
        <taxon>Bacteria</taxon>
        <taxon>Pseudomonadati</taxon>
        <taxon>Pseudomonadota</taxon>
        <taxon>Alphaproteobacteria</taxon>
        <taxon>Rhodobacterales</taxon>
        <taxon>Roseobacteraceae</taxon>
    </lineage>
</organism>
<accession>A0A1M6IGN4</accession>
<gene>
    <name evidence="1" type="ORF">SAMN05444000_107113</name>
</gene>